<keyword evidence="3" id="KW-1185">Reference proteome</keyword>
<dbReference type="Proteomes" id="UP000594150">
    <property type="component" value="Segment"/>
</dbReference>
<dbReference type="RefSeq" id="YP_010112139.1">
    <property type="nucleotide sequence ID" value="NC_055888.1"/>
</dbReference>
<evidence type="ECO:0000256" key="1">
    <source>
        <dbReference type="SAM" id="Phobius"/>
    </source>
</evidence>
<sequence length="187" mass="20890">MNEDQYPVVRKSSNGCFWTILVAIALVIATGVIVFLCHEPIAKIVTSEDESVCIDTAKAHEPVLTIQKVLKFRESVKEGMRIDSIFLAMPEAILVDILMTHGTSLSNSDIVYIYESNKEHFKDIKTGADIQKNILTVDSVKNPRDSLRRLRSAFCIIIELYLKKTDLVSLLVKVGLSSVNDKPVGRK</sequence>
<proteinExistence type="predicted"/>
<name>A0A7M1RQH9_9CAUD</name>
<feature type="transmembrane region" description="Helical" evidence="1">
    <location>
        <begin position="17"/>
        <end position="37"/>
    </location>
</feature>
<dbReference type="GeneID" id="65130600"/>
<dbReference type="EMBL" id="MT774395">
    <property type="protein sequence ID" value="QOR56687.1"/>
    <property type="molecule type" value="Genomic_DNA"/>
</dbReference>
<organism evidence="2 3">
    <name type="scientific">uncultured phage cr52_1</name>
    <dbReference type="NCBI Taxonomy" id="2772079"/>
    <lineage>
        <taxon>Viruses</taxon>
        <taxon>Duplodnaviria</taxon>
        <taxon>Heunggongvirae</taxon>
        <taxon>Uroviricota</taxon>
        <taxon>Caudoviricetes</taxon>
        <taxon>Crassvirales</taxon>
        <taxon>Suoliviridae</taxon>
        <taxon>Loutivirinae</taxon>
        <taxon>Buchavirus</taxon>
        <taxon>Buchavirus copri</taxon>
    </lineage>
</organism>
<keyword evidence="1" id="KW-1133">Transmembrane helix</keyword>
<keyword evidence="1" id="KW-0472">Membrane</keyword>
<evidence type="ECO:0000313" key="3">
    <source>
        <dbReference type="Proteomes" id="UP000594150"/>
    </source>
</evidence>
<reference evidence="2 3" key="1">
    <citation type="submission" date="2020-07" db="EMBL/GenBank/DDBJ databases">
        <title>Taxonomic proposal: Crassvirales, a new order of highly abundant and diverse bacterial viruses.</title>
        <authorList>
            <person name="Shkoporov A.N."/>
            <person name="Stockdale S.R."/>
            <person name="Guerin E."/>
            <person name="Ross R.P."/>
            <person name="Hill C."/>
        </authorList>
    </citation>
    <scope>NUCLEOTIDE SEQUENCE [LARGE SCALE GENOMIC DNA]</scope>
</reference>
<dbReference type="KEGG" id="vg:65130600"/>
<accession>A0A7M1RQH9</accession>
<protein>
    <submittedName>
        <fullName evidence="2">Uncharacterized protein</fullName>
    </submittedName>
</protein>
<evidence type="ECO:0000313" key="2">
    <source>
        <dbReference type="EMBL" id="QOR56687.1"/>
    </source>
</evidence>
<keyword evidence="1" id="KW-0812">Transmembrane</keyword>